<dbReference type="Proteomes" id="UP000186817">
    <property type="component" value="Unassembled WGS sequence"/>
</dbReference>
<keyword evidence="4" id="KW-0251">Elongation factor</keyword>
<dbReference type="GO" id="GO:0001514">
    <property type="term" value="P:selenocysteine incorporation"/>
    <property type="evidence" value="ECO:0007669"/>
    <property type="project" value="TreeGrafter"/>
</dbReference>
<keyword evidence="2" id="KW-0812">Transmembrane</keyword>
<feature type="transmembrane region" description="Helical" evidence="2">
    <location>
        <begin position="6"/>
        <end position="33"/>
    </location>
</feature>
<proteinExistence type="predicted"/>
<feature type="domain" description="Selenocysteine-specific elongation factor 3rd" evidence="3">
    <location>
        <begin position="191"/>
        <end position="235"/>
    </location>
</feature>
<keyword evidence="2" id="KW-0472">Membrane</keyword>
<reference evidence="4 5" key="1">
    <citation type="submission" date="2016-02" db="EMBL/GenBank/DDBJ databases">
        <title>Genome analysis of coral dinoflagellate symbionts highlights evolutionary adaptations to a symbiotic lifestyle.</title>
        <authorList>
            <person name="Aranda M."/>
            <person name="Li Y."/>
            <person name="Liew Y.J."/>
            <person name="Baumgarten S."/>
            <person name="Simakov O."/>
            <person name="Wilson M."/>
            <person name="Piel J."/>
            <person name="Ashoor H."/>
            <person name="Bougouffa S."/>
            <person name="Bajic V.B."/>
            <person name="Ryu T."/>
            <person name="Ravasi T."/>
            <person name="Bayer T."/>
            <person name="Micklem G."/>
            <person name="Kim H."/>
            <person name="Bhak J."/>
            <person name="Lajeunesse T.C."/>
            <person name="Voolstra C.R."/>
        </authorList>
    </citation>
    <scope>NUCLEOTIDE SEQUENCE [LARGE SCALE GENOMIC DNA]</scope>
    <source>
        <strain evidence="4 5">CCMP2467</strain>
    </source>
</reference>
<accession>A0A1Q9E769</accession>
<evidence type="ECO:0000313" key="4">
    <source>
        <dbReference type="EMBL" id="OLQ03256.1"/>
    </source>
</evidence>
<keyword evidence="5" id="KW-1185">Reference proteome</keyword>
<dbReference type="GO" id="GO:0003746">
    <property type="term" value="F:translation elongation factor activity"/>
    <property type="evidence" value="ECO:0007669"/>
    <property type="project" value="UniProtKB-KW"/>
</dbReference>
<evidence type="ECO:0000313" key="5">
    <source>
        <dbReference type="Proteomes" id="UP000186817"/>
    </source>
</evidence>
<comment type="caution">
    <text evidence="4">The sequence shown here is derived from an EMBL/GenBank/DDBJ whole genome shotgun (WGS) entry which is preliminary data.</text>
</comment>
<feature type="compositionally biased region" description="Polar residues" evidence="1">
    <location>
        <begin position="282"/>
        <end position="294"/>
    </location>
</feature>
<feature type="region of interest" description="Disordered" evidence="1">
    <location>
        <begin position="226"/>
        <end position="303"/>
    </location>
</feature>
<organism evidence="4 5">
    <name type="scientific">Symbiodinium microadriaticum</name>
    <name type="common">Dinoflagellate</name>
    <name type="synonym">Zooxanthella microadriatica</name>
    <dbReference type="NCBI Taxonomy" id="2951"/>
    <lineage>
        <taxon>Eukaryota</taxon>
        <taxon>Sar</taxon>
        <taxon>Alveolata</taxon>
        <taxon>Dinophyceae</taxon>
        <taxon>Suessiales</taxon>
        <taxon>Symbiodiniaceae</taxon>
        <taxon>Symbiodinium</taxon>
    </lineage>
</organism>
<keyword evidence="2" id="KW-1133">Transmembrane helix</keyword>
<protein>
    <submittedName>
        <fullName evidence="4">Selenocysteine-specific elongation factor</fullName>
    </submittedName>
</protein>
<dbReference type="PANTHER" id="PTHR43721:SF11">
    <property type="entry name" value="SELENOCYSTEINE-SPECIFIC ELONGATION FACTOR"/>
    <property type="match status" value="1"/>
</dbReference>
<dbReference type="InterPro" id="IPR049393">
    <property type="entry name" value="eEFSec_III"/>
</dbReference>
<evidence type="ECO:0000256" key="1">
    <source>
        <dbReference type="SAM" id="MobiDB-lite"/>
    </source>
</evidence>
<dbReference type="AlphaFoldDB" id="A0A1Q9E769"/>
<name>A0A1Q9E769_SYMMI</name>
<dbReference type="OrthoDB" id="2067at2759"/>
<dbReference type="PANTHER" id="PTHR43721">
    <property type="entry name" value="ELONGATION FACTOR TU-RELATED"/>
    <property type="match status" value="1"/>
</dbReference>
<dbReference type="Pfam" id="PF21208">
    <property type="entry name" value="euk_SelB_III"/>
    <property type="match status" value="1"/>
</dbReference>
<gene>
    <name evidence="4" type="primary">Eefsec</name>
    <name evidence="4" type="ORF">AK812_SmicGene13819</name>
</gene>
<sequence>MGIFVIFIITIIIAIIVTIISITIVSCVNWALFPASGEGIQTQTAECMVVAEILANQLEKRKKVLDKVVKELRKDGSEPLGATDLMEVIKTNLALPQRDSSGPFMFAYDHAFAIKGQGTVLTGTPLRLYKNQLEDLFSIYEGDRVAMCVAALDAKELERGIVLGEKFPVPMVAALARFFKVRIVDLGKAAGTVLTKSKFHVTMGHQTVELVMATAHFFCPFPGTSGATPSAPSRTKEKPAEAGSSDLKRPSNAFHAQKSALGTGPQQALRDSAGGHAEYAGGSQSNSHFHSTGYWNFKRGKRQ</sequence>
<dbReference type="EMBL" id="LSRX01000241">
    <property type="protein sequence ID" value="OLQ03256.1"/>
    <property type="molecule type" value="Genomic_DNA"/>
</dbReference>
<evidence type="ECO:0000256" key="2">
    <source>
        <dbReference type="SAM" id="Phobius"/>
    </source>
</evidence>
<dbReference type="InterPro" id="IPR050055">
    <property type="entry name" value="EF-Tu_GTPase"/>
</dbReference>
<keyword evidence="4" id="KW-0648">Protein biosynthesis</keyword>
<evidence type="ECO:0000259" key="3">
    <source>
        <dbReference type="Pfam" id="PF21208"/>
    </source>
</evidence>